<name>A0A1Q9CXL4_SYMMI</name>
<comment type="caution">
    <text evidence="2">The sequence shown here is derived from an EMBL/GenBank/DDBJ whole genome shotgun (WGS) entry which is preliminary data.</text>
</comment>
<feature type="region of interest" description="Disordered" evidence="1">
    <location>
        <begin position="1"/>
        <end position="32"/>
    </location>
</feature>
<evidence type="ECO:0000256" key="1">
    <source>
        <dbReference type="SAM" id="MobiDB-lite"/>
    </source>
</evidence>
<protein>
    <submittedName>
        <fullName evidence="2">Uncharacterized protein</fullName>
    </submittedName>
</protein>
<gene>
    <name evidence="2" type="ORF">AK812_SmicGene31098</name>
</gene>
<sequence length="125" mass="13148">MGQSFGQSPKLRLKRKPAASGQQVSDASAGKRPFLGNHLVSVISGIESPFGLKLSACAELFAEAQAAIHRRPAEPRRPVPAIMGAGSRQRYLGRARQRSDAQGHAEAIPGLLITFSISTSSPGSS</sequence>
<dbReference type="AlphaFoldDB" id="A0A1Q9CXL4"/>
<dbReference type="OrthoDB" id="10368227at2759"/>
<dbReference type="Proteomes" id="UP000186817">
    <property type="component" value="Unassembled WGS sequence"/>
</dbReference>
<proteinExistence type="predicted"/>
<organism evidence="2 3">
    <name type="scientific">Symbiodinium microadriaticum</name>
    <name type="common">Dinoflagellate</name>
    <name type="synonym">Zooxanthella microadriatica</name>
    <dbReference type="NCBI Taxonomy" id="2951"/>
    <lineage>
        <taxon>Eukaryota</taxon>
        <taxon>Sar</taxon>
        <taxon>Alveolata</taxon>
        <taxon>Dinophyceae</taxon>
        <taxon>Suessiales</taxon>
        <taxon>Symbiodiniaceae</taxon>
        <taxon>Symbiodinium</taxon>
    </lineage>
</organism>
<keyword evidence="3" id="KW-1185">Reference proteome</keyword>
<dbReference type="EMBL" id="LSRX01000850">
    <property type="protein sequence ID" value="OLP87660.1"/>
    <property type="molecule type" value="Genomic_DNA"/>
</dbReference>
<feature type="region of interest" description="Disordered" evidence="1">
    <location>
        <begin position="71"/>
        <end position="103"/>
    </location>
</feature>
<evidence type="ECO:0000313" key="2">
    <source>
        <dbReference type="EMBL" id="OLP87660.1"/>
    </source>
</evidence>
<accession>A0A1Q9CXL4</accession>
<evidence type="ECO:0000313" key="3">
    <source>
        <dbReference type="Proteomes" id="UP000186817"/>
    </source>
</evidence>
<reference evidence="2 3" key="1">
    <citation type="submission" date="2016-02" db="EMBL/GenBank/DDBJ databases">
        <title>Genome analysis of coral dinoflagellate symbionts highlights evolutionary adaptations to a symbiotic lifestyle.</title>
        <authorList>
            <person name="Aranda M."/>
            <person name="Li Y."/>
            <person name="Liew Y.J."/>
            <person name="Baumgarten S."/>
            <person name="Simakov O."/>
            <person name="Wilson M."/>
            <person name="Piel J."/>
            <person name="Ashoor H."/>
            <person name="Bougouffa S."/>
            <person name="Bajic V.B."/>
            <person name="Ryu T."/>
            <person name="Ravasi T."/>
            <person name="Bayer T."/>
            <person name="Micklem G."/>
            <person name="Kim H."/>
            <person name="Bhak J."/>
            <person name="Lajeunesse T.C."/>
            <person name="Voolstra C.R."/>
        </authorList>
    </citation>
    <scope>NUCLEOTIDE SEQUENCE [LARGE SCALE GENOMIC DNA]</scope>
    <source>
        <strain evidence="2 3">CCMP2467</strain>
    </source>
</reference>